<dbReference type="SUPFAM" id="SSF81767">
    <property type="entry name" value="Pre-protein crosslinking domain of SecA"/>
    <property type="match status" value="1"/>
</dbReference>
<dbReference type="Pfam" id="PF01043">
    <property type="entry name" value="SecA_PP_bind"/>
    <property type="match status" value="1"/>
</dbReference>
<evidence type="ECO:0000256" key="12">
    <source>
        <dbReference type="ARBA" id="ARBA00023010"/>
    </source>
</evidence>
<dbReference type="InterPro" id="IPR020937">
    <property type="entry name" value="SecA_CS"/>
</dbReference>
<evidence type="ECO:0000256" key="2">
    <source>
        <dbReference type="ARBA" id="ARBA00007650"/>
    </source>
</evidence>
<evidence type="ECO:0000256" key="11">
    <source>
        <dbReference type="ARBA" id="ARBA00022967"/>
    </source>
</evidence>
<keyword evidence="10 14" id="KW-0653">Protein transport</keyword>
<evidence type="ECO:0000256" key="9">
    <source>
        <dbReference type="ARBA" id="ARBA00022840"/>
    </source>
</evidence>
<comment type="subunit">
    <text evidence="14">Monomer and homodimer. Part of the essential Sec protein translocation apparatus which comprises SecA, SecYEG and auxiliary proteins SecDF. Other proteins may also be involved.</text>
</comment>
<comment type="function">
    <text evidence="14">Part of the Sec protein translocase complex. Interacts with the SecYEG preprotein conducting channel. Has a central role in coupling the hydrolysis of ATP to the transfer of proteins into and across the cell membrane, serving as an ATP-driven molecular motor driving the stepwise translocation of polypeptide chains across the membrane.</text>
</comment>
<dbReference type="GO" id="GO:0005886">
    <property type="term" value="C:plasma membrane"/>
    <property type="evidence" value="ECO:0007669"/>
    <property type="project" value="UniProtKB-SubCell"/>
</dbReference>
<dbReference type="InterPro" id="IPR036266">
    <property type="entry name" value="SecA_Wing/Scaffold_sf"/>
</dbReference>
<dbReference type="SUPFAM" id="SSF52540">
    <property type="entry name" value="P-loop containing nucleoside triphosphate hydrolases"/>
    <property type="match status" value="2"/>
</dbReference>
<dbReference type="InterPro" id="IPR014018">
    <property type="entry name" value="SecA_motor_DEAD"/>
</dbReference>
<comment type="catalytic activity">
    <reaction evidence="14">
        <text>ATP + H2O + cellular proteinSide 1 = ADP + phosphate + cellular proteinSide 2.</text>
        <dbReference type="EC" id="7.4.2.8"/>
    </reaction>
</comment>
<evidence type="ECO:0000313" key="19">
    <source>
        <dbReference type="EMBL" id="KFA90055.1"/>
    </source>
</evidence>
<dbReference type="SUPFAM" id="SSF81886">
    <property type="entry name" value="Helical scaffold and wing domains of SecA"/>
    <property type="match status" value="1"/>
</dbReference>
<evidence type="ECO:0000256" key="14">
    <source>
        <dbReference type="HAMAP-Rule" id="MF_01382"/>
    </source>
</evidence>
<dbReference type="GO" id="GO:0005829">
    <property type="term" value="C:cytosol"/>
    <property type="evidence" value="ECO:0007669"/>
    <property type="project" value="TreeGrafter"/>
</dbReference>
<dbReference type="GO" id="GO:0031522">
    <property type="term" value="C:cell envelope Sec protein transport complex"/>
    <property type="evidence" value="ECO:0007669"/>
    <property type="project" value="UniProtKB-ARBA"/>
</dbReference>
<dbReference type="FunFam" id="3.40.50.300:FF:000113">
    <property type="entry name" value="Preprotein translocase subunit SecA"/>
    <property type="match status" value="1"/>
</dbReference>
<evidence type="ECO:0000256" key="10">
    <source>
        <dbReference type="ARBA" id="ARBA00022927"/>
    </source>
</evidence>
<dbReference type="Pfam" id="PF02810">
    <property type="entry name" value="SEC-C"/>
    <property type="match status" value="1"/>
</dbReference>
<dbReference type="InterPro" id="IPR004027">
    <property type="entry name" value="SEC_C_motif"/>
</dbReference>
<dbReference type="HAMAP" id="MF_01382">
    <property type="entry name" value="SecA"/>
    <property type="match status" value="1"/>
</dbReference>
<evidence type="ECO:0000259" key="17">
    <source>
        <dbReference type="PROSITE" id="PS51192"/>
    </source>
</evidence>
<dbReference type="NCBIfam" id="TIGR00963">
    <property type="entry name" value="secA"/>
    <property type="match status" value="1"/>
</dbReference>
<dbReference type="PROSITE" id="PS51192">
    <property type="entry name" value="HELICASE_ATP_BIND_1"/>
    <property type="match status" value="1"/>
</dbReference>
<dbReference type="InterPro" id="IPR027417">
    <property type="entry name" value="P-loop_NTPase"/>
</dbReference>
<dbReference type="CDD" id="cd18803">
    <property type="entry name" value="SF2_C_secA"/>
    <property type="match status" value="1"/>
</dbReference>
<keyword evidence="9 14" id="KW-0067">ATP-binding</keyword>
<dbReference type="GO" id="GO:0065002">
    <property type="term" value="P:intracellular protein transmembrane transport"/>
    <property type="evidence" value="ECO:0007669"/>
    <property type="project" value="UniProtKB-UniRule"/>
</dbReference>
<evidence type="ECO:0000256" key="13">
    <source>
        <dbReference type="ARBA" id="ARBA00023136"/>
    </source>
</evidence>
<keyword evidence="12 14" id="KW-0811">Translocation</keyword>
<evidence type="ECO:0000259" key="18">
    <source>
        <dbReference type="PROSITE" id="PS51196"/>
    </source>
</evidence>
<dbReference type="InterPro" id="IPR000185">
    <property type="entry name" value="SecA"/>
</dbReference>
<proteinExistence type="inferred from homology"/>
<comment type="cofactor">
    <cofactor evidence="1">
        <name>Zn(2+)</name>
        <dbReference type="ChEBI" id="CHEBI:29105"/>
    </cofactor>
</comment>
<evidence type="ECO:0000256" key="4">
    <source>
        <dbReference type="ARBA" id="ARBA00022475"/>
    </source>
</evidence>
<comment type="subcellular location">
    <subcellularLocation>
        <location evidence="14">Cell membrane</location>
        <topology evidence="14">Peripheral membrane protein</topology>
        <orientation evidence="14">Cytoplasmic side</orientation>
    </subcellularLocation>
    <subcellularLocation>
        <location evidence="14">Cytoplasm</location>
    </subcellularLocation>
    <text evidence="14">Distribution is 50-50.</text>
</comment>
<dbReference type="FunFam" id="3.90.1440.10:FF:000001">
    <property type="entry name" value="Preprotein translocase subunit SecA"/>
    <property type="match status" value="1"/>
</dbReference>
<dbReference type="AlphaFoldDB" id="A0A084SNM0"/>
<evidence type="ECO:0000256" key="16">
    <source>
        <dbReference type="SAM" id="MobiDB-lite"/>
    </source>
</evidence>
<evidence type="ECO:0000256" key="15">
    <source>
        <dbReference type="RuleBase" id="RU003874"/>
    </source>
</evidence>
<feature type="compositionally biased region" description="Basic and acidic residues" evidence="16">
    <location>
        <begin position="886"/>
        <end position="898"/>
    </location>
</feature>
<gene>
    <name evidence="14" type="primary">secA</name>
    <name evidence="19" type="ORF">Q664_31265</name>
</gene>
<dbReference type="InterPro" id="IPR044722">
    <property type="entry name" value="SecA_SF2_C"/>
</dbReference>
<dbReference type="Gene3D" id="3.90.1440.10">
    <property type="entry name" value="SecA, preprotein cross-linking domain"/>
    <property type="match status" value="1"/>
</dbReference>
<feature type="binding site" evidence="14">
    <location>
        <begin position="105"/>
        <end position="109"/>
    </location>
    <ligand>
        <name>ATP</name>
        <dbReference type="ChEBI" id="CHEBI:30616"/>
    </ligand>
</feature>
<dbReference type="PANTHER" id="PTHR30612:SF0">
    <property type="entry name" value="CHLOROPLAST PROTEIN-TRANSPORTING ATPASE"/>
    <property type="match status" value="1"/>
</dbReference>
<keyword evidence="11 14" id="KW-1278">Translocase</keyword>
<keyword evidence="7 14" id="KW-0547">Nucleotide-binding</keyword>
<keyword evidence="6" id="KW-0479">Metal-binding</keyword>
<evidence type="ECO:0000256" key="7">
    <source>
        <dbReference type="ARBA" id="ARBA00022741"/>
    </source>
</evidence>
<dbReference type="GO" id="GO:0046872">
    <property type="term" value="F:metal ion binding"/>
    <property type="evidence" value="ECO:0007669"/>
    <property type="project" value="UniProtKB-KW"/>
</dbReference>
<feature type="region of interest" description="Disordered" evidence="16">
    <location>
        <begin position="879"/>
        <end position="946"/>
    </location>
</feature>
<keyword evidence="8" id="KW-0862">Zinc</keyword>
<dbReference type="Gene3D" id="3.40.50.300">
    <property type="entry name" value="P-loop containing nucleotide triphosphate hydrolases"/>
    <property type="match status" value="2"/>
</dbReference>
<dbReference type="Pfam" id="PF07517">
    <property type="entry name" value="SecA_DEAD"/>
    <property type="match status" value="1"/>
</dbReference>
<dbReference type="PANTHER" id="PTHR30612">
    <property type="entry name" value="SECA INNER MEMBRANE COMPONENT OF SEC PROTEIN SECRETION SYSTEM"/>
    <property type="match status" value="1"/>
</dbReference>
<evidence type="ECO:0000313" key="20">
    <source>
        <dbReference type="Proteomes" id="UP000028547"/>
    </source>
</evidence>
<dbReference type="GO" id="GO:0017038">
    <property type="term" value="P:protein import"/>
    <property type="evidence" value="ECO:0007669"/>
    <property type="project" value="InterPro"/>
</dbReference>
<comment type="caution">
    <text evidence="19">The sequence shown here is derived from an EMBL/GenBank/DDBJ whole genome shotgun (WGS) entry which is preliminary data.</text>
</comment>
<dbReference type="Pfam" id="PF07516">
    <property type="entry name" value="SecA_SW"/>
    <property type="match status" value="1"/>
</dbReference>
<feature type="binding site" evidence="14">
    <location>
        <position position="87"/>
    </location>
    <ligand>
        <name>ATP</name>
        <dbReference type="ChEBI" id="CHEBI:30616"/>
    </ligand>
</feature>
<dbReference type="NCBIfam" id="NF009538">
    <property type="entry name" value="PRK12904.1"/>
    <property type="match status" value="1"/>
</dbReference>
<organism evidence="19 20">
    <name type="scientific">Archangium violaceum Cb vi76</name>
    <dbReference type="NCBI Taxonomy" id="1406225"/>
    <lineage>
        <taxon>Bacteria</taxon>
        <taxon>Pseudomonadati</taxon>
        <taxon>Myxococcota</taxon>
        <taxon>Myxococcia</taxon>
        <taxon>Myxococcales</taxon>
        <taxon>Cystobacterineae</taxon>
        <taxon>Archangiaceae</taxon>
        <taxon>Archangium</taxon>
    </lineage>
</organism>
<name>A0A084SNM0_9BACT</name>
<accession>A0A084SNM0</accession>
<keyword evidence="4 14" id="KW-1003">Cell membrane</keyword>
<dbReference type="EMBL" id="JPMI01000227">
    <property type="protein sequence ID" value="KFA90055.1"/>
    <property type="molecule type" value="Genomic_DNA"/>
</dbReference>
<dbReference type="PRINTS" id="PR00906">
    <property type="entry name" value="SECA"/>
</dbReference>
<feature type="compositionally biased region" description="Low complexity" evidence="16">
    <location>
        <begin position="899"/>
        <end position="914"/>
    </location>
</feature>
<dbReference type="GO" id="GO:0008564">
    <property type="term" value="F:protein-exporting ATPase activity"/>
    <property type="evidence" value="ECO:0007669"/>
    <property type="project" value="UniProtKB-EC"/>
</dbReference>
<evidence type="ECO:0000256" key="1">
    <source>
        <dbReference type="ARBA" id="ARBA00001947"/>
    </source>
</evidence>
<dbReference type="CDD" id="cd17928">
    <property type="entry name" value="DEXDc_SecA"/>
    <property type="match status" value="1"/>
</dbReference>
<dbReference type="PROSITE" id="PS01312">
    <property type="entry name" value="SECA"/>
    <property type="match status" value="1"/>
</dbReference>
<dbReference type="Gene3D" id="1.10.3060.10">
    <property type="entry name" value="Helical scaffold and wing domains of SecA"/>
    <property type="match status" value="1"/>
</dbReference>
<dbReference type="GO" id="GO:0006605">
    <property type="term" value="P:protein targeting"/>
    <property type="evidence" value="ECO:0007669"/>
    <property type="project" value="UniProtKB-UniRule"/>
</dbReference>
<dbReference type="Proteomes" id="UP000028547">
    <property type="component" value="Unassembled WGS sequence"/>
</dbReference>
<dbReference type="GO" id="GO:0043952">
    <property type="term" value="P:protein transport by the Sec complex"/>
    <property type="evidence" value="ECO:0007669"/>
    <property type="project" value="TreeGrafter"/>
</dbReference>
<dbReference type="RefSeq" id="WP_043403534.1">
    <property type="nucleotide sequence ID" value="NZ_JPMI01000227.1"/>
</dbReference>
<reference evidence="19 20" key="1">
    <citation type="submission" date="2014-07" db="EMBL/GenBank/DDBJ databases">
        <title>Draft Genome Sequence of Gephyronic Acid Producer, Cystobacter violaceus Strain Cb vi76.</title>
        <authorList>
            <person name="Stevens D.C."/>
            <person name="Young J."/>
            <person name="Carmichael R."/>
            <person name="Tan J."/>
            <person name="Taylor R.E."/>
        </authorList>
    </citation>
    <scope>NUCLEOTIDE SEQUENCE [LARGE SCALE GENOMIC DNA]</scope>
    <source>
        <strain evidence="19 20">Cb vi76</strain>
    </source>
</reference>
<keyword evidence="5 14" id="KW-0963">Cytoplasm</keyword>
<dbReference type="InterPro" id="IPR036670">
    <property type="entry name" value="SecA_X-link_sf"/>
</dbReference>
<protein>
    <recommendedName>
        <fullName evidence="14 15">Protein translocase subunit SecA</fullName>
        <ecNumber evidence="14">7.4.2.8</ecNumber>
    </recommendedName>
</protein>
<evidence type="ECO:0000256" key="3">
    <source>
        <dbReference type="ARBA" id="ARBA00022448"/>
    </source>
</evidence>
<dbReference type="PROSITE" id="PS51196">
    <property type="entry name" value="SECA_MOTOR_DEAD"/>
    <property type="match status" value="1"/>
</dbReference>
<dbReference type="InterPro" id="IPR011115">
    <property type="entry name" value="SecA_DEAD"/>
</dbReference>
<dbReference type="InterPro" id="IPR011116">
    <property type="entry name" value="SecA_Wing/Scaffold"/>
</dbReference>
<dbReference type="SMART" id="SM00958">
    <property type="entry name" value="SecA_PP_bind"/>
    <property type="match status" value="1"/>
</dbReference>
<dbReference type="SMART" id="SM00957">
    <property type="entry name" value="SecA_DEAD"/>
    <property type="match status" value="1"/>
</dbReference>
<feature type="domain" description="Helicase ATP-binding" evidence="17">
    <location>
        <begin position="89"/>
        <end position="247"/>
    </location>
</feature>
<dbReference type="InterPro" id="IPR011130">
    <property type="entry name" value="SecA_preprotein_X-link_dom"/>
</dbReference>
<feature type="binding site" evidence="14">
    <location>
        <position position="494"/>
    </location>
    <ligand>
        <name>ATP</name>
        <dbReference type="ChEBI" id="CHEBI:30616"/>
    </ligand>
</feature>
<dbReference type="InterPro" id="IPR014001">
    <property type="entry name" value="Helicase_ATP-bd"/>
</dbReference>
<evidence type="ECO:0000256" key="5">
    <source>
        <dbReference type="ARBA" id="ARBA00022490"/>
    </source>
</evidence>
<comment type="similarity">
    <text evidence="2 14 15">Belongs to the SecA family.</text>
</comment>
<sequence length="946" mass="107080">MIEWTLKKIIGTKNERELKKTYPKVARINELESKMRALKDEDFPAATARMKQEVQNGRPLDELLYDAFAITREAARRVIGQRHYDVQMIGGMFLHQGCISEMRTGEGKTLTATLPSYLNALSGRGVHVVTVNDYLARRDAEWMGRVHRFLGMTTGCILHELNDRQRQESYRADITYGQNNEFGFDYLRDNMKFRLQDYVQRELNFAIVDEVDSILIDEARTPLIISGPTDDTTDKYYNVDKVIPGLVPDQDYILDEKHKSVSLTDAGIEKIQQRLKINNLYDPGEIETLHHVEQALRAHTLYKRDRDYVVRDGEVMIVDEFTGRLMAGRRWSDGLHQAVEAKEGVNIENENQTLATISFQNYFRMYSKLSGMTGTADTEAEEFAKIYNLEVRVVPTNRAMIRKDQDDVVYKTEREKFEAVAKDIVELHKKGQPVLVGTVSIAKSEVVANFLKSQGIPHNVLNAKQHEREAEIVAQAGRKGAVTIATNMAGRGTDILLGGNPEVMAKSEVGAEPQAPAVTTTPDGQPVDMTGYQQALADYKQRFEAALAKYKEQTQKEREEVVAAGGLYIIGTERHESRRIDNQLRGRAGRQGDPGGSRFYLSLEDDLMRIFGSERISGLMERLGMEEGEVIEHVWLSRAIESAQRRVEGHNFDIRKNLLEYDDVMNQQRRTIYKLRRKVLAAGAGIPLVEYDEDKKTRAKIRSEQIVSWADYRELLLDAVEDVIVSQTDTYCPSRNPASWDLEALTRGVKESLNLELSFENVGSREQLQEDIYKAAEKVIQTREQEFGEEFLRFLQVRYLVTIDTLWKDHLLAMDHLRQGIGLRGYGQKDPKQEYKKEGYNGFMQMLGAISTQFAMQMMRVQAKGASDAAEEAARLARQMAQRQRQMQEGRADSEGKLAEAAAPRPAAATRQGAPAGGPKLGRNDPCHCGSGKKYKKCHGASEASV</sequence>
<dbReference type="EC" id="7.4.2.8" evidence="14"/>
<keyword evidence="13 14" id="KW-0472">Membrane</keyword>
<dbReference type="GO" id="GO:0005524">
    <property type="term" value="F:ATP binding"/>
    <property type="evidence" value="ECO:0007669"/>
    <property type="project" value="UniProtKB-UniRule"/>
</dbReference>
<evidence type="ECO:0000256" key="8">
    <source>
        <dbReference type="ARBA" id="ARBA00022833"/>
    </source>
</evidence>
<keyword evidence="3 14" id="KW-0813">Transport</keyword>
<dbReference type="Pfam" id="PF21090">
    <property type="entry name" value="P-loop_SecA"/>
    <property type="match status" value="1"/>
</dbReference>
<feature type="domain" description="SecA family profile" evidence="18">
    <location>
        <begin position="3"/>
        <end position="632"/>
    </location>
</feature>
<evidence type="ECO:0000256" key="6">
    <source>
        <dbReference type="ARBA" id="ARBA00022723"/>
    </source>
</evidence>